<feature type="domain" description="HTH cro/C1-type" evidence="1">
    <location>
        <begin position="14"/>
        <end position="68"/>
    </location>
</feature>
<sequence>MSNSPRARALAAEVRKVRKDKGMSQGVLAEQLGWSIAKISRIETAQRGIGGPDLAAVLAALRVRGKRREQLLTMAEELGRPSWWEAMAGLSAHTRACIDAEQRASRLTELSLGYVPVLLQTRAYATAVCAASGAGTGEVDEQVNVRQVRQGILHKASPVALTAYLDESVLTRPVGGAAVMGGQLRHLLRSAEAPNIAVRVLPTNLGVHAGLGGPFTLIEFARGVATVLLESQECGLLLDDEERVAAFRESVDCLDRVALGTVESRAIIGGYATKFEDRSTRQLT</sequence>
<dbReference type="InterPro" id="IPR043917">
    <property type="entry name" value="DUF5753"/>
</dbReference>
<protein>
    <submittedName>
        <fullName evidence="2">Helix-turn-helix transcriptional regulator</fullName>
    </submittedName>
</protein>
<dbReference type="Pfam" id="PF19054">
    <property type="entry name" value="DUF5753"/>
    <property type="match status" value="1"/>
</dbReference>
<accession>A0ABP6RK01</accession>
<dbReference type="Proteomes" id="UP001500483">
    <property type="component" value="Unassembled WGS sequence"/>
</dbReference>
<gene>
    <name evidence="2" type="ORF">GCM10020366_13030</name>
</gene>
<dbReference type="EMBL" id="BAAAYK010000038">
    <property type="protein sequence ID" value="GAA3354941.1"/>
    <property type="molecule type" value="Genomic_DNA"/>
</dbReference>
<dbReference type="PROSITE" id="PS50943">
    <property type="entry name" value="HTH_CROC1"/>
    <property type="match status" value="1"/>
</dbReference>
<evidence type="ECO:0000313" key="3">
    <source>
        <dbReference type="Proteomes" id="UP001500483"/>
    </source>
</evidence>
<evidence type="ECO:0000259" key="1">
    <source>
        <dbReference type="PROSITE" id="PS50943"/>
    </source>
</evidence>
<dbReference type="SMART" id="SM00530">
    <property type="entry name" value="HTH_XRE"/>
    <property type="match status" value="1"/>
</dbReference>
<dbReference type="Pfam" id="PF13560">
    <property type="entry name" value="HTH_31"/>
    <property type="match status" value="1"/>
</dbReference>
<dbReference type="InterPro" id="IPR001387">
    <property type="entry name" value="Cro/C1-type_HTH"/>
</dbReference>
<dbReference type="CDD" id="cd00093">
    <property type="entry name" value="HTH_XRE"/>
    <property type="match status" value="1"/>
</dbReference>
<dbReference type="RefSeq" id="WP_224956093.1">
    <property type="nucleotide sequence ID" value="NZ_BAAAYK010000038.1"/>
</dbReference>
<proteinExistence type="predicted"/>
<evidence type="ECO:0000313" key="2">
    <source>
        <dbReference type="EMBL" id="GAA3354941.1"/>
    </source>
</evidence>
<dbReference type="InterPro" id="IPR010982">
    <property type="entry name" value="Lambda_DNA-bd_dom_sf"/>
</dbReference>
<organism evidence="2 3">
    <name type="scientific">Saccharopolyspora gregorii</name>
    <dbReference type="NCBI Taxonomy" id="33914"/>
    <lineage>
        <taxon>Bacteria</taxon>
        <taxon>Bacillati</taxon>
        <taxon>Actinomycetota</taxon>
        <taxon>Actinomycetes</taxon>
        <taxon>Pseudonocardiales</taxon>
        <taxon>Pseudonocardiaceae</taxon>
        <taxon>Saccharopolyspora</taxon>
    </lineage>
</organism>
<comment type="caution">
    <text evidence="2">The sequence shown here is derived from an EMBL/GenBank/DDBJ whole genome shotgun (WGS) entry which is preliminary data.</text>
</comment>
<dbReference type="Gene3D" id="1.10.260.40">
    <property type="entry name" value="lambda repressor-like DNA-binding domains"/>
    <property type="match status" value="1"/>
</dbReference>
<dbReference type="SUPFAM" id="SSF47413">
    <property type="entry name" value="lambda repressor-like DNA-binding domains"/>
    <property type="match status" value="1"/>
</dbReference>
<keyword evidence="3" id="KW-1185">Reference proteome</keyword>
<reference evidence="3" key="1">
    <citation type="journal article" date="2019" name="Int. J. Syst. Evol. Microbiol.">
        <title>The Global Catalogue of Microorganisms (GCM) 10K type strain sequencing project: providing services to taxonomists for standard genome sequencing and annotation.</title>
        <authorList>
            <consortium name="The Broad Institute Genomics Platform"/>
            <consortium name="The Broad Institute Genome Sequencing Center for Infectious Disease"/>
            <person name="Wu L."/>
            <person name="Ma J."/>
        </authorList>
    </citation>
    <scope>NUCLEOTIDE SEQUENCE [LARGE SCALE GENOMIC DNA]</scope>
    <source>
        <strain evidence="3">JCM 9687</strain>
    </source>
</reference>
<name>A0ABP6RK01_9PSEU</name>